<dbReference type="PANTHER" id="PTHR11703:SF2">
    <property type="entry name" value="DEOXYHYPUSINE SYNTHASE-LIKE PROTEIN"/>
    <property type="match status" value="1"/>
</dbReference>
<gene>
    <name evidence="3" type="primary">HGP-18</name>
</gene>
<dbReference type="GO" id="GO:0034038">
    <property type="term" value="F:deoxyhypusine synthase activity"/>
    <property type="evidence" value="ECO:0007669"/>
    <property type="project" value="TreeGrafter"/>
</dbReference>
<organism evidence="3">
    <name type="scientific">uncultured Candidatus Nitrosocaldus sp</name>
    <dbReference type="NCBI Taxonomy" id="766501"/>
    <lineage>
        <taxon>Archaea</taxon>
        <taxon>Nitrososphaerota</taxon>
        <taxon>Nitrososphaeria</taxon>
        <taxon>Candidatus Nitrosocaldales</taxon>
        <taxon>Candidatus Nitrosocaldaceae</taxon>
        <taxon>Candidatus Nitrosocaldus</taxon>
        <taxon>environmental samples</taxon>
    </lineage>
</organism>
<dbReference type="Pfam" id="PF01916">
    <property type="entry name" value="DS"/>
    <property type="match status" value="1"/>
</dbReference>
<comment type="similarity">
    <text evidence="1">Belongs to the deoxyhypusine synthase family.</text>
</comment>
<dbReference type="EMBL" id="AB246700">
    <property type="protein sequence ID" value="BAE95218.1"/>
    <property type="molecule type" value="Genomic_DNA"/>
</dbReference>
<protein>
    <submittedName>
        <fullName evidence="3">Deoxyhypusine synthase</fullName>
    </submittedName>
</protein>
<dbReference type="AlphaFoldDB" id="Q1ERA8"/>
<proteinExistence type="inferred from homology"/>
<reference evidence="3" key="1">
    <citation type="submission" date="2006-01" db="EMBL/GenBank/DDBJ databases">
        <title>uncultured crenarchaeote 31-F-01.</title>
        <authorList>
            <person name="Nunoura T."/>
            <person name="Takami H."/>
            <person name="Oida H."/>
            <person name="Nishi S."/>
            <person name="Shimamura S."/>
            <person name="Takai K."/>
            <person name="Ishino Y."/>
            <person name="Horikoshi K."/>
        </authorList>
    </citation>
    <scope>NUCLEOTIDE SEQUENCE</scope>
</reference>
<dbReference type="GO" id="GO:0005737">
    <property type="term" value="C:cytoplasm"/>
    <property type="evidence" value="ECO:0007669"/>
    <property type="project" value="TreeGrafter"/>
</dbReference>
<dbReference type="SUPFAM" id="SSF52467">
    <property type="entry name" value="DHS-like NAD/FAD-binding domain"/>
    <property type="match status" value="1"/>
</dbReference>
<evidence type="ECO:0000256" key="2">
    <source>
        <dbReference type="ARBA" id="ARBA00022679"/>
    </source>
</evidence>
<dbReference type="InterPro" id="IPR036982">
    <property type="entry name" value="Deoxyhypusine_synthase_sf"/>
</dbReference>
<dbReference type="InterPro" id="IPR029035">
    <property type="entry name" value="DHS-like_NAD/FAD-binding_dom"/>
</dbReference>
<keyword evidence="2" id="KW-0808">Transferase</keyword>
<dbReference type="NCBIfam" id="NF001980">
    <property type="entry name" value="PRK00770.1"/>
    <property type="match status" value="1"/>
</dbReference>
<dbReference type="Gene3D" id="3.40.910.10">
    <property type="entry name" value="Deoxyhypusine synthase"/>
    <property type="match status" value="1"/>
</dbReference>
<evidence type="ECO:0000313" key="3">
    <source>
        <dbReference type="EMBL" id="BAE95218.1"/>
    </source>
</evidence>
<dbReference type="InterPro" id="IPR002773">
    <property type="entry name" value="Deoxyhypusine_synthase"/>
</dbReference>
<name>Q1ERA8_9ARCH</name>
<dbReference type="PANTHER" id="PTHR11703">
    <property type="entry name" value="DEOXYHYPUSINE SYNTHASE"/>
    <property type="match status" value="1"/>
</dbReference>
<evidence type="ECO:0000256" key="1">
    <source>
        <dbReference type="ARBA" id="ARBA00009892"/>
    </source>
</evidence>
<accession>Q1ERA8</accession>
<sequence>MHKVNWASNDSDSRHSFTGKDIPYAKISKDMSIEQLIELYASAGYNARRLGEAAKLFYKMIDDDATICLTVAGAMTPIGYGGIIKELIEYGFVDWIISTGANIYHDAHFAWNLPVKQGHYDVDDDILHKKNIVRIYDVYIKEDETLQAQDKIIQEMFASYSSDNETLILTTAEISHMLGRYVKDHSKNPDRSFIASAYEYDVPVYISTFKDSSLALDLIPFRLKGKRVLIDAVREIVEQAAIVYNSKRNGALEIGGGVPKNTAQQTGPALDQILHLNHGGLDYIIQLTDARPDSGGLSGATLQEGKSWGKVKTSYVNIVTVYGDASITFPLLCLYAIARHEPRRHRRLYSRLNEYYEMLEEVYGVYIVNEEKPSD</sequence>